<keyword evidence="2" id="KW-1185">Reference proteome</keyword>
<dbReference type="EMBL" id="CAUYUJ010021297">
    <property type="protein sequence ID" value="CAK0903838.1"/>
    <property type="molecule type" value="Genomic_DNA"/>
</dbReference>
<name>A0ABN9XUW2_9DINO</name>
<proteinExistence type="predicted"/>
<evidence type="ECO:0000313" key="1">
    <source>
        <dbReference type="EMBL" id="CAK0903838.1"/>
    </source>
</evidence>
<protein>
    <submittedName>
        <fullName evidence="1">Uncharacterized protein</fullName>
    </submittedName>
</protein>
<comment type="caution">
    <text evidence="1">The sequence shown here is derived from an EMBL/GenBank/DDBJ whole genome shotgun (WGS) entry which is preliminary data.</text>
</comment>
<evidence type="ECO:0000313" key="2">
    <source>
        <dbReference type="Proteomes" id="UP001189429"/>
    </source>
</evidence>
<sequence length="1002" mass="109470">MDTGATQGMSALRMGADEDSEAGHLEAIEVDDDNIARTGASAAAAGPSSAPGHLAPGLTVSLRDELMVDFVEEEVMVHLPWVAAANAGQAATGSPAVFYPTCWADLQGILQKLGYGVTAEEAWHLLGLAMLDGPDPSELMIANRRRTAEQLCELAVAPPWADGDLALARGFAAKVNDAAATCVSALPVALAQRRRLKVTGRQVALWAPTDQNALTRFLSQFMRRTAAAERPAALYLLAPVPLQAGMGTLETVLDLWHSPLLSGKWPPIVRAYTLTLTPMEMLLPGGGFPRHVYQGLAVFHLGHTEPRGLPRLLEPHAAICTVEAPRVMVLDLRADEYNRTMNLLTNSVLQGVLSRAPRRSPLSTTAIPRLCLDWILPPTVQDMDIFLVLRHGRGESLASDTFYGLRSMVGHGEALLLEFSSKLAVPHYWPLCSQLVAISPSRVVVYTEAEPETWTGKMDYVMHNDVEETSVRLRWRASKHGGRVVAAPSATSRGLAASRRRGTAPLSLHDFQTDVVIQGEVGKEDGQVGEYIHLATQDPAAQPGRLRVLLSSIDDVRKLHNALHAEPGLSTHRFHDPAGYSGHLHGGIQYWDADGSTGFLIEVVWFLRAVPTASSSQLRHEMEAMLDTRCLPVLPPLAYSAEDILPRDPDALLRLDMPIALYRRQRLLRALGSLPRPGQFQGEFSAATWNAQAFFCSDEGRFRAKVAYASRLLERACILMITEAHGTDGALDIVVTYFHTGSTVTELDKVGVHPNFMEYCSTFPRLREHMRTRLARAIQPQHRVLTLLGGDFNWAALKTDRRCVATLQPTGGRDDGEERNFRLSIGQRHGLEELFQPEMTHVCATELLVAHPGASRLEQLPLLKEAMRGVAENFGAPTVGLPLAEKAEDKLGAVMGFIRASELGFLTDISHCLLRYPHISSFVANPYDLQGNLTTSLRALRDHAVELAREAALGLLLEAQDDAAEGDALQVKRKRQRGTRLLYKLAPGRSSGIGAIVDERGN</sequence>
<gene>
    <name evidence="1" type="ORF">PCOR1329_LOCUS80023</name>
</gene>
<reference evidence="1" key="1">
    <citation type="submission" date="2023-10" db="EMBL/GenBank/DDBJ databases">
        <authorList>
            <person name="Chen Y."/>
            <person name="Shah S."/>
            <person name="Dougan E. K."/>
            <person name="Thang M."/>
            <person name="Chan C."/>
        </authorList>
    </citation>
    <scope>NUCLEOTIDE SEQUENCE [LARGE SCALE GENOMIC DNA]</scope>
</reference>
<feature type="non-terminal residue" evidence="1">
    <location>
        <position position="1002"/>
    </location>
</feature>
<organism evidence="1 2">
    <name type="scientific">Prorocentrum cordatum</name>
    <dbReference type="NCBI Taxonomy" id="2364126"/>
    <lineage>
        <taxon>Eukaryota</taxon>
        <taxon>Sar</taxon>
        <taxon>Alveolata</taxon>
        <taxon>Dinophyceae</taxon>
        <taxon>Prorocentrales</taxon>
        <taxon>Prorocentraceae</taxon>
        <taxon>Prorocentrum</taxon>
    </lineage>
</organism>
<accession>A0ABN9XUW2</accession>
<dbReference type="Proteomes" id="UP001189429">
    <property type="component" value="Unassembled WGS sequence"/>
</dbReference>